<gene>
    <name evidence="1" type="ORF">METZ01_LOCUS254762</name>
</gene>
<reference evidence="1" key="1">
    <citation type="submission" date="2018-05" db="EMBL/GenBank/DDBJ databases">
        <authorList>
            <person name="Lanie J.A."/>
            <person name="Ng W.-L."/>
            <person name="Kazmierczak K.M."/>
            <person name="Andrzejewski T.M."/>
            <person name="Davidsen T.M."/>
            <person name="Wayne K.J."/>
            <person name="Tettelin H."/>
            <person name="Glass J.I."/>
            <person name="Rusch D."/>
            <person name="Podicherti R."/>
            <person name="Tsui H.-C.T."/>
            <person name="Winkler M.E."/>
        </authorList>
    </citation>
    <scope>NUCLEOTIDE SEQUENCE</scope>
</reference>
<feature type="non-terminal residue" evidence="1">
    <location>
        <position position="89"/>
    </location>
</feature>
<dbReference type="AlphaFoldDB" id="A0A382IQS3"/>
<sequence>MGDWSQVSNEALARTEDAARLYIDRAATASPKLDARRRVYYRARHGKTVSKPGDPMPFIWQHDVMHEDETPYGASEMALIQSFEGKEMR</sequence>
<proteinExistence type="predicted"/>
<organism evidence="1">
    <name type="scientific">marine metagenome</name>
    <dbReference type="NCBI Taxonomy" id="408172"/>
    <lineage>
        <taxon>unclassified sequences</taxon>
        <taxon>metagenomes</taxon>
        <taxon>ecological metagenomes</taxon>
    </lineage>
</organism>
<protein>
    <submittedName>
        <fullName evidence="1">Uncharacterized protein</fullName>
    </submittedName>
</protein>
<evidence type="ECO:0000313" key="1">
    <source>
        <dbReference type="EMBL" id="SVC01908.1"/>
    </source>
</evidence>
<name>A0A382IQS3_9ZZZZ</name>
<accession>A0A382IQS3</accession>
<dbReference type="EMBL" id="UINC01068928">
    <property type="protein sequence ID" value="SVC01908.1"/>
    <property type="molecule type" value="Genomic_DNA"/>
</dbReference>